<keyword evidence="3" id="KW-0479">Metal-binding</keyword>
<dbReference type="STRING" id="133381.A0A2T9ZCE8"/>
<accession>A0A2T9ZCE8</accession>
<evidence type="ECO:0000313" key="5">
    <source>
        <dbReference type="Proteomes" id="UP000245609"/>
    </source>
</evidence>
<keyword evidence="5" id="KW-1185">Reference proteome</keyword>
<dbReference type="SUPFAM" id="SSF48264">
    <property type="entry name" value="Cytochrome P450"/>
    <property type="match status" value="1"/>
</dbReference>
<evidence type="ECO:0000313" key="4">
    <source>
        <dbReference type="EMBL" id="PVV02220.1"/>
    </source>
</evidence>
<evidence type="ECO:0000256" key="2">
    <source>
        <dbReference type="ARBA" id="ARBA00010617"/>
    </source>
</evidence>
<comment type="caution">
    <text evidence="4">The sequence shown here is derived from an EMBL/GenBank/DDBJ whole genome shotgun (WGS) entry which is preliminary data.</text>
</comment>
<gene>
    <name evidence="4" type="ORF">BB560_003334</name>
</gene>
<dbReference type="InterPro" id="IPR036396">
    <property type="entry name" value="Cyt_P450_sf"/>
</dbReference>
<reference evidence="4 5" key="1">
    <citation type="journal article" date="2018" name="MBio">
        <title>Comparative Genomics Reveals the Core Gene Toolbox for the Fungus-Insect Symbiosis.</title>
        <authorList>
            <person name="Wang Y."/>
            <person name="Stata M."/>
            <person name="Wang W."/>
            <person name="Stajich J.E."/>
            <person name="White M.M."/>
            <person name="Moncalvo J.M."/>
        </authorList>
    </citation>
    <scope>NUCLEOTIDE SEQUENCE [LARGE SCALE GENOMIC DNA]</scope>
    <source>
        <strain evidence="4 5">SC-DP-2</strain>
    </source>
</reference>
<dbReference type="InterPro" id="IPR001128">
    <property type="entry name" value="Cyt_P450"/>
</dbReference>
<evidence type="ECO:0000256" key="3">
    <source>
        <dbReference type="ARBA" id="ARBA00022723"/>
    </source>
</evidence>
<dbReference type="GO" id="GO:0004497">
    <property type="term" value="F:monooxygenase activity"/>
    <property type="evidence" value="ECO:0007669"/>
    <property type="project" value="InterPro"/>
</dbReference>
<dbReference type="AlphaFoldDB" id="A0A2T9ZCE8"/>
<proteinExistence type="inferred from homology"/>
<sequence length="482" mass="55589">MYSIDGFSNQSFLLSSVLALCTFVMAKALKKLIMSLILQTSINGVSVEMVENYELSKNANLLEYSRAIRMAKDSARIQSGATDIILGPSIFQEVKLYPQVIMNDMKPNYKFYPDHRSIATRLEGTRYGQTINAVLIQNIETVLQDRDILIDQNLSLNLQTQYLPDSASTLADVETLFCYGELARNNDKLNDAVDNLILSPYSFSEYSISELYKLRKLRNMLKMKKSHNYMCDLVKSEIIASSKRESVLSKNHILELIVQNESFPEESLESMNFGFMCFVICSIKHTWSQISNLIIDVSMNRRVYKKLILEQKYLVKKYGNIYTGKILDKMKYLDAVFLESMRLAGSGEFLRVLEKDIFLSNGLKIQKSSVVKFSNFLYSNTSEVHFPNPYDFWPERHLLTSNQLSKISDKNIVWGISWKSCPYYVYASLNLKLFVAIFLRKYKIVFDNNSPAPQHQGYIFEENTIHKKSDINIQLFDISKEL</sequence>
<evidence type="ECO:0000256" key="1">
    <source>
        <dbReference type="ARBA" id="ARBA00001971"/>
    </source>
</evidence>
<dbReference type="Proteomes" id="UP000245609">
    <property type="component" value="Unassembled WGS sequence"/>
</dbReference>
<dbReference type="Pfam" id="PF00067">
    <property type="entry name" value="p450"/>
    <property type="match status" value="1"/>
</dbReference>
<dbReference type="OrthoDB" id="1470350at2759"/>
<organism evidence="4 5">
    <name type="scientific">Smittium megazygosporum</name>
    <dbReference type="NCBI Taxonomy" id="133381"/>
    <lineage>
        <taxon>Eukaryota</taxon>
        <taxon>Fungi</taxon>
        <taxon>Fungi incertae sedis</taxon>
        <taxon>Zoopagomycota</taxon>
        <taxon>Kickxellomycotina</taxon>
        <taxon>Harpellomycetes</taxon>
        <taxon>Harpellales</taxon>
        <taxon>Legeriomycetaceae</taxon>
        <taxon>Smittium</taxon>
    </lineage>
</organism>
<dbReference type="GO" id="GO:0020037">
    <property type="term" value="F:heme binding"/>
    <property type="evidence" value="ECO:0007669"/>
    <property type="project" value="InterPro"/>
</dbReference>
<protein>
    <recommendedName>
        <fullName evidence="6">Cytochrome P450</fullName>
    </recommendedName>
</protein>
<comment type="similarity">
    <text evidence="2">Belongs to the cytochrome P450 family.</text>
</comment>
<dbReference type="GO" id="GO:0016705">
    <property type="term" value="F:oxidoreductase activity, acting on paired donors, with incorporation or reduction of molecular oxygen"/>
    <property type="evidence" value="ECO:0007669"/>
    <property type="project" value="InterPro"/>
</dbReference>
<dbReference type="GO" id="GO:0005506">
    <property type="term" value="F:iron ion binding"/>
    <property type="evidence" value="ECO:0007669"/>
    <property type="project" value="InterPro"/>
</dbReference>
<dbReference type="EMBL" id="MBFS01000555">
    <property type="protein sequence ID" value="PVV02220.1"/>
    <property type="molecule type" value="Genomic_DNA"/>
</dbReference>
<comment type="cofactor">
    <cofactor evidence="1">
        <name>heme</name>
        <dbReference type="ChEBI" id="CHEBI:30413"/>
    </cofactor>
</comment>
<name>A0A2T9ZCE8_9FUNG</name>
<dbReference type="Gene3D" id="1.10.630.10">
    <property type="entry name" value="Cytochrome P450"/>
    <property type="match status" value="1"/>
</dbReference>
<dbReference type="PANTHER" id="PTHR46206">
    <property type="entry name" value="CYTOCHROME P450"/>
    <property type="match status" value="1"/>
</dbReference>
<evidence type="ECO:0008006" key="6">
    <source>
        <dbReference type="Google" id="ProtNLM"/>
    </source>
</evidence>